<dbReference type="InterPro" id="IPR002931">
    <property type="entry name" value="Transglutaminase-like"/>
</dbReference>
<dbReference type="Gene3D" id="3.10.620.30">
    <property type="match status" value="1"/>
</dbReference>
<dbReference type="Proteomes" id="UP000017842">
    <property type="component" value="Unassembled WGS sequence"/>
</dbReference>
<dbReference type="eggNOG" id="COG1305">
    <property type="taxonomic scope" value="Bacteria"/>
</dbReference>
<keyword evidence="3" id="KW-1185">Reference proteome</keyword>
<comment type="caution">
    <text evidence="2">The sequence shown here is derived from an EMBL/GenBank/DDBJ whole genome shotgun (WGS) entry which is preliminary data.</text>
</comment>
<evidence type="ECO:0000313" key="3">
    <source>
        <dbReference type="Proteomes" id="UP000017842"/>
    </source>
</evidence>
<evidence type="ECO:0000313" key="2">
    <source>
        <dbReference type="EMBL" id="ESS71239.1"/>
    </source>
</evidence>
<dbReference type="Pfam" id="PF01841">
    <property type="entry name" value="Transglut_core"/>
    <property type="match status" value="1"/>
</dbReference>
<name>V5BTP1_9GAMM</name>
<dbReference type="RefSeq" id="WP_023495703.1">
    <property type="nucleotide sequence ID" value="NZ_AYLO01000108.1"/>
</dbReference>
<reference evidence="2 3" key="1">
    <citation type="journal article" date="2013" name="Genome Announc.">
        <title>Draft Genome Sequence of the Methanotrophic Gammaproteobacterium Methyloglobulus morosus DSM 22980 Strain KoM1.</title>
        <authorList>
            <person name="Poehlein A."/>
            <person name="Deutzmann J.S."/>
            <person name="Daniel R."/>
            <person name="Simeonova D.D."/>
        </authorList>
    </citation>
    <scope>NUCLEOTIDE SEQUENCE [LARGE SCALE GENOMIC DNA]</scope>
    <source>
        <strain evidence="2 3">KoM1</strain>
    </source>
</reference>
<feature type="domain" description="Transglutaminase-like" evidence="1">
    <location>
        <begin position="87"/>
        <end position="182"/>
    </location>
</feature>
<organism evidence="2 3">
    <name type="scientific">Methyloglobulus morosus KoM1</name>
    <dbReference type="NCBI Taxonomy" id="1116472"/>
    <lineage>
        <taxon>Bacteria</taxon>
        <taxon>Pseudomonadati</taxon>
        <taxon>Pseudomonadota</taxon>
        <taxon>Gammaproteobacteria</taxon>
        <taxon>Methylococcales</taxon>
        <taxon>Methylococcaceae</taxon>
        <taxon>Methyloglobulus</taxon>
    </lineage>
</organism>
<dbReference type="EMBL" id="AYLO01000108">
    <property type="protein sequence ID" value="ESS71239.1"/>
    <property type="molecule type" value="Genomic_DNA"/>
</dbReference>
<dbReference type="STRING" id="1116472.MGMO_115c00240"/>
<evidence type="ECO:0000259" key="1">
    <source>
        <dbReference type="Pfam" id="PF01841"/>
    </source>
</evidence>
<dbReference type="SUPFAM" id="SSF54001">
    <property type="entry name" value="Cysteine proteinases"/>
    <property type="match status" value="1"/>
</dbReference>
<dbReference type="AlphaFoldDB" id="V5BTP1"/>
<proteinExistence type="predicted"/>
<protein>
    <submittedName>
        <fullName evidence="2">Transglutaminase domain-containing protein</fullName>
    </submittedName>
</protein>
<accession>V5BTP1</accession>
<gene>
    <name evidence="2" type="ORF">MGMO_115c00240</name>
</gene>
<dbReference type="OrthoDB" id="5401788at2"/>
<sequence>MCMQLNGIRPYQGWNWSGDMIVHDTTIPASRKVPGTQIKGYYIDIREFVSIGGNSVIRKTLHEISDKWTIQDKLLFFKRSTGGFDFRADKIFNWFSSLDYIKSKRRFDQWLFPEETLAQNGGDCEDLSFLLASLLIESGISHTCVRVALGRIVDHTLERSKPHDHAWVMYQNESGAWQILDPLAQVKQNKKFSPDKKSPDEPKKASYNPDYAIQDIEYIPCFVFNPEHLWRVRSTEAIAGETLQDYLNSRNFWTTFDPSFAASVHSFIFERALIGMPINDLNKVKAASLRVDINVLAYDPRDHFDFAYVQESWDRINRRLQSGDLDDFGLAVHAIGDFYAHTLYAYFAPKTTSNRISPYDPANPIPSAQLAYDFTGLPMPGASLDAKKAAKLWQGQLISGQWWRWYTTYPSDLKKPNELQKHRNLPDHDCLAVDTPTPSQKDHFFVKNGTYQKQFKLRQQAAIEHVAQVYQMWRKKH</sequence>
<dbReference type="InterPro" id="IPR038765">
    <property type="entry name" value="Papain-like_cys_pep_sf"/>
</dbReference>